<reference evidence="3 4" key="1">
    <citation type="submission" date="2019-04" db="EMBL/GenBank/DDBJ databases">
        <title>Genome sequence of strain shin9-1.</title>
        <authorList>
            <person name="Gao J."/>
            <person name="Sun J."/>
        </authorList>
    </citation>
    <scope>NUCLEOTIDE SEQUENCE [LARGE SCALE GENOMIC DNA]</scope>
    <source>
        <strain evidence="4">shin9-1</strain>
    </source>
</reference>
<dbReference type="SUPFAM" id="SSF47598">
    <property type="entry name" value="Ribbon-helix-helix"/>
    <property type="match status" value="1"/>
</dbReference>
<dbReference type="GO" id="GO:0006355">
    <property type="term" value="P:regulation of DNA-templated transcription"/>
    <property type="evidence" value="ECO:0007669"/>
    <property type="project" value="InterPro"/>
</dbReference>
<dbReference type="RefSeq" id="WP_136598359.1">
    <property type="nucleotide sequence ID" value="NZ_STGV01000003.1"/>
</dbReference>
<feature type="domain" description="Ribbon-helix-helix protein CopG" evidence="2">
    <location>
        <begin position="4"/>
        <end position="38"/>
    </location>
</feature>
<dbReference type="AlphaFoldDB" id="A0A4V4HMN7"/>
<dbReference type="InterPro" id="IPR010985">
    <property type="entry name" value="Ribbon_hlx_hlx"/>
</dbReference>
<gene>
    <name evidence="3" type="ORF">FAA97_09745</name>
</gene>
<dbReference type="Pfam" id="PF01402">
    <property type="entry name" value="RHH_1"/>
    <property type="match status" value="1"/>
</dbReference>
<dbReference type="InterPro" id="IPR002145">
    <property type="entry name" value="CopG"/>
</dbReference>
<sequence>MLALTLPKDLDARLEELARTTGQTKAALVEEAILAHIEDLEDAKLASERRAALERGESDTVSLESVMKRHGLAN</sequence>
<accession>A0A4V4HMN7</accession>
<dbReference type="OrthoDB" id="9812023at2"/>
<evidence type="ECO:0000313" key="3">
    <source>
        <dbReference type="EMBL" id="THV22916.1"/>
    </source>
</evidence>
<evidence type="ECO:0000313" key="4">
    <source>
        <dbReference type="Proteomes" id="UP000308828"/>
    </source>
</evidence>
<comment type="caution">
    <text evidence="3">The sequence shown here is derived from an EMBL/GenBank/DDBJ whole genome shotgun (WGS) entry which is preliminary data.</text>
</comment>
<proteinExistence type="predicted"/>
<feature type="region of interest" description="Disordered" evidence="1">
    <location>
        <begin position="53"/>
        <end position="74"/>
    </location>
</feature>
<evidence type="ECO:0000256" key="1">
    <source>
        <dbReference type="SAM" id="MobiDB-lite"/>
    </source>
</evidence>
<keyword evidence="4" id="KW-1185">Reference proteome</keyword>
<evidence type="ECO:0000259" key="2">
    <source>
        <dbReference type="Pfam" id="PF01402"/>
    </source>
</evidence>
<name>A0A4V4HMN7_9HYPH</name>
<protein>
    <submittedName>
        <fullName evidence="3">Ribbon-helix-helix protein, CopG family</fullName>
    </submittedName>
</protein>
<dbReference type="Proteomes" id="UP000308828">
    <property type="component" value="Unassembled WGS sequence"/>
</dbReference>
<dbReference type="EMBL" id="STGV01000003">
    <property type="protein sequence ID" value="THV22916.1"/>
    <property type="molecule type" value="Genomic_DNA"/>
</dbReference>
<organism evidence="3 4">
    <name type="scientific">Peteryoungia ipomoeae</name>
    <dbReference type="NCBI Taxonomy" id="1210932"/>
    <lineage>
        <taxon>Bacteria</taxon>
        <taxon>Pseudomonadati</taxon>
        <taxon>Pseudomonadota</taxon>
        <taxon>Alphaproteobacteria</taxon>
        <taxon>Hyphomicrobiales</taxon>
        <taxon>Rhizobiaceae</taxon>
        <taxon>Peteryoungia</taxon>
    </lineage>
</organism>